<protein>
    <submittedName>
        <fullName evidence="1">Right-handed parallel beta-helix repeat-containing protein</fullName>
    </submittedName>
</protein>
<proteinExistence type="predicted"/>
<dbReference type="Gene3D" id="2.160.20.10">
    <property type="entry name" value="Single-stranded right-handed beta-helix, Pectin lyase-like"/>
    <property type="match status" value="2"/>
</dbReference>
<dbReference type="SUPFAM" id="SSF51126">
    <property type="entry name" value="Pectin lyase-like"/>
    <property type="match status" value="2"/>
</dbReference>
<dbReference type="InterPro" id="IPR006626">
    <property type="entry name" value="PbH1"/>
</dbReference>
<name>A0ABY7XGK1_9BACL</name>
<evidence type="ECO:0000313" key="2">
    <source>
        <dbReference type="Proteomes" id="UP001221519"/>
    </source>
</evidence>
<dbReference type="InterPro" id="IPR011050">
    <property type="entry name" value="Pectin_lyase_fold/virulence"/>
</dbReference>
<dbReference type="SMART" id="SM00710">
    <property type="entry name" value="PbH1"/>
    <property type="match status" value="7"/>
</dbReference>
<dbReference type="InterPro" id="IPR012334">
    <property type="entry name" value="Pectin_lyas_fold"/>
</dbReference>
<dbReference type="Proteomes" id="UP001221519">
    <property type="component" value="Chromosome"/>
</dbReference>
<evidence type="ECO:0000313" key="1">
    <source>
        <dbReference type="EMBL" id="WDI03970.1"/>
    </source>
</evidence>
<keyword evidence="2" id="KW-1185">Reference proteome</keyword>
<organism evidence="1 2">
    <name type="scientific">Paenibacillus urinalis</name>
    <dbReference type="NCBI Taxonomy" id="521520"/>
    <lineage>
        <taxon>Bacteria</taxon>
        <taxon>Bacillati</taxon>
        <taxon>Bacillota</taxon>
        <taxon>Bacilli</taxon>
        <taxon>Bacillales</taxon>
        <taxon>Paenibacillaceae</taxon>
        <taxon>Paenibacillus</taxon>
    </lineage>
</organism>
<accession>A0ABY7XGK1</accession>
<reference evidence="1 2" key="1">
    <citation type="submission" date="2023-02" db="EMBL/GenBank/DDBJ databases">
        <title>Pathogen: clinical or host-associated sample.</title>
        <authorList>
            <person name="Hergert J."/>
            <person name="Casey R."/>
            <person name="Wagner J."/>
            <person name="Young E.L."/>
            <person name="Oakeson K.F."/>
        </authorList>
    </citation>
    <scope>NUCLEOTIDE SEQUENCE [LARGE SCALE GENOMIC DNA]</scope>
    <source>
        <strain evidence="1 2">2022CK-00829</strain>
    </source>
</reference>
<sequence>MKLLAVTAYTTWVDTGKPALVDLPTTLSEVPPPLPTRNLLVAQIESGGGTKNLTLDRPVEVSMDNVTVYHDDTIPLQVAFDFAASRSKQVAIPDGLMRISQPLQQGAITVIGNGDTSEIKTLLPFINVIESKMTNNPKLYDLKISGSGYGLQPVNTLEDPILDGSGCGIIYAGVNKGVIENVLIENCGGDGFTSHKNGVSGVWLTYGCSNVKIYSSYAKNCRNGFNEDDYYGRSSYFNTMKDCEATDCRFGFVTDCTTGKGFKLTDCRSVRCLYSGVDISRTNGARLVGHYFEECGNTGLPGVFSAALAVYGNANDRVTDFVAESCTFVDNYSYAAQLSRHTYDCKFKDFNIRGCKNDGAILVKSSRYYHLEDITIAECVGHGVRGYPEVLGSGAVAETVGIDYGTFKNITIHNCTKHGIYLDTAEHCIFESIILNRTGTENKSLYGGLVFDKSSRENIISMNLMTDVGRFGAGSLDEGTRYNIISGNFSYHNNGGISSFGFVSPNQFWMPNGNDRALSDARVTGAIDFRTSKGHLYIDEVFSGQPDGTTAGEIKIHTTNKQLLVNVDGSWYKTNLIPI</sequence>
<dbReference type="RefSeq" id="WP_274338581.1">
    <property type="nucleotide sequence ID" value="NZ_CP118108.1"/>
</dbReference>
<gene>
    <name evidence="1" type="ORF">PUW25_08480</name>
</gene>
<dbReference type="EMBL" id="CP118108">
    <property type="protein sequence ID" value="WDI03970.1"/>
    <property type="molecule type" value="Genomic_DNA"/>
</dbReference>